<name>A0A0V1PTT3_9ASCO</name>
<comment type="caution">
    <text evidence="1">The sequence shown here is derived from an EMBL/GenBank/DDBJ whole genome shotgun (WGS) entry which is preliminary data.</text>
</comment>
<dbReference type="PANTHER" id="PTHR28037:SF1">
    <property type="entry name" value="ALCOHOL O-ACETYLTRANSFERASE 1-RELATED"/>
    <property type="match status" value="1"/>
</dbReference>
<dbReference type="SUPFAM" id="SSF52777">
    <property type="entry name" value="CoA-dependent acyltransferases"/>
    <property type="match status" value="1"/>
</dbReference>
<accession>A0A0V1PTT3</accession>
<dbReference type="Proteomes" id="UP000054251">
    <property type="component" value="Unassembled WGS sequence"/>
</dbReference>
<keyword evidence="2" id="KW-1185">Reference proteome</keyword>
<dbReference type="InterPro" id="IPR010828">
    <property type="entry name" value="Atf2/Sli1-like"/>
</dbReference>
<evidence type="ECO:0008006" key="3">
    <source>
        <dbReference type="Google" id="ProtNLM"/>
    </source>
</evidence>
<dbReference type="RefSeq" id="XP_015465743.1">
    <property type="nucleotide sequence ID" value="XM_015613439.1"/>
</dbReference>
<evidence type="ECO:0000313" key="1">
    <source>
        <dbReference type="EMBL" id="KRZ99640.1"/>
    </source>
</evidence>
<dbReference type="GO" id="GO:0008080">
    <property type="term" value="F:N-acetyltransferase activity"/>
    <property type="evidence" value="ECO:0007669"/>
    <property type="project" value="TreeGrafter"/>
</dbReference>
<reference evidence="1 2" key="1">
    <citation type="submission" date="2015-11" db="EMBL/GenBank/DDBJ databases">
        <title>The genome of Debaryomyces fabryi.</title>
        <authorList>
            <person name="Tafer H."/>
            <person name="Lopandic K."/>
        </authorList>
    </citation>
    <scope>NUCLEOTIDE SEQUENCE [LARGE SCALE GENOMIC DNA]</scope>
    <source>
        <strain evidence="1 2">CBS 789</strain>
    </source>
</reference>
<dbReference type="PANTHER" id="PTHR28037">
    <property type="entry name" value="ALCOHOL O-ACETYLTRANSFERASE 1-RELATED"/>
    <property type="match status" value="1"/>
</dbReference>
<proteinExistence type="predicted"/>
<dbReference type="GeneID" id="26841619"/>
<organism evidence="1 2">
    <name type="scientific">Debaryomyces fabryi</name>
    <dbReference type="NCBI Taxonomy" id="58627"/>
    <lineage>
        <taxon>Eukaryota</taxon>
        <taxon>Fungi</taxon>
        <taxon>Dikarya</taxon>
        <taxon>Ascomycota</taxon>
        <taxon>Saccharomycotina</taxon>
        <taxon>Pichiomycetes</taxon>
        <taxon>Debaryomycetaceae</taxon>
        <taxon>Debaryomyces</taxon>
    </lineage>
</organism>
<dbReference type="Pfam" id="PF07247">
    <property type="entry name" value="AATase"/>
    <property type="match status" value="1"/>
</dbReference>
<dbReference type="EMBL" id="LMYN01000129">
    <property type="protein sequence ID" value="KRZ99640.1"/>
    <property type="molecule type" value="Genomic_DNA"/>
</dbReference>
<dbReference type="InterPro" id="IPR052058">
    <property type="entry name" value="Alcohol_O-acetyltransferase"/>
</dbReference>
<gene>
    <name evidence="1" type="ORF">AC631_04610</name>
</gene>
<evidence type="ECO:0000313" key="2">
    <source>
        <dbReference type="Proteomes" id="UP000054251"/>
    </source>
</evidence>
<dbReference type="OrthoDB" id="2150604at2759"/>
<protein>
    <recommendedName>
        <fullName evidence="3">Condensation domain-containing protein</fullName>
    </recommendedName>
</protein>
<dbReference type="AlphaFoldDB" id="A0A0V1PTT3"/>
<sequence>MSRRPGFNERSYICRNTNKHYTNFNLTVKLNHRFTPELLSHALRALIVRNSWFTLNFYRVGATDMDEPMNGENFEVRKVKSIRFEDVVTFKSIDSSFDSNILEEVNKLICPMNEPFLPLWRLIIFENKCNPSEQFICFYCDHSVFDGIAGLEFQKDLLRELSNLSNKTEDLKLVSVLFEKEEASEEKSTEIDKAREEILNIFDVPLYYWFLNYFKSSLLCKWVSSFMPCLRKSLALFRGTLAQNFDPYDLELLKHTMFKYKPISRDLSTKYKILSFNNEEVKKMLSFCKKQSLTLTPYFNIIALQCLQETVFTGIKDPKENMFSTSSCIVINGRRYYDLPNFLYGTC</sequence>